<gene>
    <name evidence="6" type="ORF">ACRB68_17380</name>
</gene>
<feature type="DNA-binding region" description="H-T-H motif" evidence="4">
    <location>
        <begin position="35"/>
        <end position="54"/>
    </location>
</feature>
<evidence type="ECO:0000259" key="5">
    <source>
        <dbReference type="PROSITE" id="PS50977"/>
    </source>
</evidence>
<dbReference type="SUPFAM" id="SSF48498">
    <property type="entry name" value="Tetracyclin repressor-like, C-terminal domain"/>
    <property type="match status" value="1"/>
</dbReference>
<dbReference type="PANTHER" id="PTHR30055">
    <property type="entry name" value="HTH-TYPE TRANSCRIPTIONAL REGULATOR RUTR"/>
    <property type="match status" value="1"/>
</dbReference>
<reference evidence="6 7" key="1">
    <citation type="submission" date="2019-10" db="EMBL/GenBank/DDBJ databases">
        <title>Actinomadura rubteroloni sp. nov. and Actinomadura macrotermitis sp. nov., isolated from the gut of fungus growing-termite Macrotermes natalensis.</title>
        <authorList>
            <person name="Benndorf R."/>
            <person name="Martin K."/>
            <person name="Kuefner M."/>
            <person name="De Beer W."/>
            <person name="Kaster A.-K."/>
            <person name="Vollmers J."/>
            <person name="Poulsen M."/>
            <person name="Beemelmanns C."/>
        </authorList>
    </citation>
    <scope>NUCLEOTIDE SEQUENCE [LARGE SCALE GENOMIC DNA]</scope>
    <source>
        <strain evidence="6 7">RB68</strain>
    </source>
</reference>
<dbReference type="Proteomes" id="UP000487268">
    <property type="component" value="Unassembled WGS sequence"/>
</dbReference>
<dbReference type="Pfam" id="PF00440">
    <property type="entry name" value="TetR_N"/>
    <property type="match status" value="1"/>
</dbReference>
<dbReference type="InterPro" id="IPR050109">
    <property type="entry name" value="HTH-type_TetR-like_transc_reg"/>
</dbReference>
<comment type="caution">
    <text evidence="6">The sequence shown here is derived from an EMBL/GenBank/DDBJ whole genome shotgun (WGS) entry which is preliminary data.</text>
</comment>
<dbReference type="RefSeq" id="WP_153531565.1">
    <property type="nucleotide sequence ID" value="NZ_WEGH01000001.1"/>
</dbReference>
<dbReference type="OrthoDB" id="3869819at2"/>
<dbReference type="EMBL" id="WEGH01000001">
    <property type="protein sequence ID" value="MQY03693.1"/>
    <property type="molecule type" value="Genomic_DNA"/>
</dbReference>
<evidence type="ECO:0000256" key="1">
    <source>
        <dbReference type="ARBA" id="ARBA00023015"/>
    </source>
</evidence>
<dbReference type="GO" id="GO:0003700">
    <property type="term" value="F:DNA-binding transcription factor activity"/>
    <property type="evidence" value="ECO:0007669"/>
    <property type="project" value="TreeGrafter"/>
</dbReference>
<protein>
    <recommendedName>
        <fullName evidence="5">HTH tetR-type domain-containing protein</fullName>
    </recommendedName>
</protein>
<sequence length="194" mass="20597">MGQATEGRRRADAERSIAAIVAAATGLFAGDADASMTDVAKAAGVGRVTLYAHFSSREDLLRRVLADAIAQSMAAIAAAEPETGPPGEAFARLVRTCWPMLSRFGRLHQAARRALPAGEVRRLHDSPMEHVERLIERGRADGEFRTDLPVGWLVATVYALLHTAADDVAGGRLAAEDAGGYLESTLLSVLRPAP</sequence>
<proteinExistence type="predicted"/>
<accession>A0A7K0BR76</accession>
<dbReference type="InterPro" id="IPR009057">
    <property type="entry name" value="Homeodomain-like_sf"/>
</dbReference>
<dbReference type="GO" id="GO:0000976">
    <property type="term" value="F:transcription cis-regulatory region binding"/>
    <property type="evidence" value="ECO:0007669"/>
    <property type="project" value="TreeGrafter"/>
</dbReference>
<organism evidence="6 7">
    <name type="scientific">Actinomadura macrotermitis</name>
    <dbReference type="NCBI Taxonomy" id="2585200"/>
    <lineage>
        <taxon>Bacteria</taxon>
        <taxon>Bacillati</taxon>
        <taxon>Actinomycetota</taxon>
        <taxon>Actinomycetes</taxon>
        <taxon>Streptosporangiales</taxon>
        <taxon>Thermomonosporaceae</taxon>
        <taxon>Actinomadura</taxon>
    </lineage>
</organism>
<evidence type="ECO:0000256" key="3">
    <source>
        <dbReference type="ARBA" id="ARBA00023163"/>
    </source>
</evidence>
<evidence type="ECO:0000313" key="7">
    <source>
        <dbReference type="Proteomes" id="UP000487268"/>
    </source>
</evidence>
<keyword evidence="3" id="KW-0804">Transcription</keyword>
<keyword evidence="1" id="KW-0805">Transcription regulation</keyword>
<dbReference type="Gene3D" id="1.10.357.10">
    <property type="entry name" value="Tetracycline Repressor, domain 2"/>
    <property type="match status" value="1"/>
</dbReference>
<dbReference type="PROSITE" id="PS50977">
    <property type="entry name" value="HTH_TETR_2"/>
    <property type="match status" value="1"/>
</dbReference>
<dbReference type="AlphaFoldDB" id="A0A7K0BR76"/>
<evidence type="ECO:0000313" key="6">
    <source>
        <dbReference type="EMBL" id="MQY03693.1"/>
    </source>
</evidence>
<name>A0A7K0BR76_9ACTN</name>
<dbReference type="InterPro" id="IPR036271">
    <property type="entry name" value="Tet_transcr_reg_TetR-rel_C_sf"/>
</dbReference>
<dbReference type="PANTHER" id="PTHR30055:SF234">
    <property type="entry name" value="HTH-TYPE TRANSCRIPTIONAL REGULATOR BETI"/>
    <property type="match status" value="1"/>
</dbReference>
<feature type="domain" description="HTH tetR-type" evidence="5">
    <location>
        <begin position="14"/>
        <end position="72"/>
    </location>
</feature>
<dbReference type="InterPro" id="IPR001647">
    <property type="entry name" value="HTH_TetR"/>
</dbReference>
<evidence type="ECO:0000256" key="2">
    <source>
        <dbReference type="ARBA" id="ARBA00023125"/>
    </source>
</evidence>
<dbReference type="SUPFAM" id="SSF46689">
    <property type="entry name" value="Homeodomain-like"/>
    <property type="match status" value="1"/>
</dbReference>
<keyword evidence="7" id="KW-1185">Reference proteome</keyword>
<keyword evidence="2 4" id="KW-0238">DNA-binding</keyword>
<evidence type="ECO:0000256" key="4">
    <source>
        <dbReference type="PROSITE-ProRule" id="PRU00335"/>
    </source>
</evidence>